<sequence length="102" mass="11318">MLEEELIQTTMMLSERHREVLDAESGSSRTAVVRDLIDNLEAAREGSVEGKEDPDICPVCGRTADAVILGDIVDLRAIDDESLSVCEESDTVNWLYIHRLDA</sequence>
<dbReference type="AlphaFoldDB" id="A0A2R4X462"/>
<protein>
    <submittedName>
        <fullName evidence="1">Uncharacterized protein</fullName>
    </submittedName>
</protein>
<dbReference type="KEGG" id="harc:HARCEL1_12675"/>
<reference evidence="1 2" key="1">
    <citation type="submission" date="2018-04" db="EMBL/GenBank/DDBJ databases">
        <title>Halococcoides cellulosivorans gen. nov., sp. nov., an extremely halophilic cellulose-utilizing haloarchaeon from hypersaline lakes.</title>
        <authorList>
            <person name="Sorokin D.Y."/>
            <person name="Toshchakov S.V."/>
            <person name="Samarov N.I."/>
            <person name="Korzhenkov A."/>
            <person name="Kublanov I.V."/>
        </authorList>
    </citation>
    <scope>NUCLEOTIDE SEQUENCE [LARGE SCALE GENOMIC DNA]</scope>
    <source>
        <strain evidence="1 2">HArcel1</strain>
    </source>
</reference>
<dbReference type="RefSeq" id="WP_108383941.1">
    <property type="nucleotide sequence ID" value="NZ_CP028858.1"/>
</dbReference>
<dbReference type="Proteomes" id="UP000244727">
    <property type="component" value="Chromosome"/>
</dbReference>
<dbReference type="GeneID" id="36513376"/>
<evidence type="ECO:0000313" key="2">
    <source>
        <dbReference type="Proteomes" id="UP000244727"/>
    </source>
</evidence>
<name>A0A2R4X462_9EURY</name>
<gene>
    <name evidence="1" type="ORF">HARCEL1_12675</name>
</gene>
<keyword evidence="2" id="KW-1185">Reference proteome</keyword>
<dbReference type="EMBL" id="CP028858">
    <property type="protein sequence ID" value="AWB28493.1"/>
    <property type="molecule type" value="Genomic_DNA"/>
</dbReference>
<organism evidence="1 2">
    <name type="scientific">Halococcoides cellulosivorans</name>
    <dbReference type="NCBI Taxonomy" id="1679096"/>
    <lineage>
        <taxon>Archaea</taxon>
        <taxon>Methanobacteriati</taxon>
        <taxon>Methanobacteriota</taxon>
        <taxon>Stenosarchaea group</taxon>
        <taxon>Halobacteria</taxon>
        <taxon>Halobacteriales</taxon>
        <taxon>Haloarculaceae</taxon>
        <taxon>Halococcoides</taxon>
    </lineage>
</organism>
<evidence type="ECO:0000313" key="1">
    <source>
        <dbReference type="EMBL" id="AWB28493.1"/>
    </source>
</evidence>
<accession>A0A2R4X462</accession>
<proteinExistence type="predicted"/>